<dbReference type="SUPFAM" id="SSF56112">
    <property type="entry name" value="Protein kinase-like (PK-like)"/>
    <property type="match status" value="1"/>
</dbReference>
<evidence type="ECO:0000313" key="2">
    <source>
        <dbReference type="EMBL" id="MCP3426537.1"/>
    </source>
</evidence>
<gene>
    <name evidence="2" type="ORF">NBM05_11130</name>
</gene>
<evidence type="ECO:0000259" key="1">
    <source>
        <dbReference type="Pfam" id="PF01636"/>
    </source>
</evidence>
<name>A0A9X2HF32_9MICC</name>
<dbReference type="Proteomes" id="UP001139502">
    <property type="component" value="Unassembled WGS sequence"/>
</dbReference>
<dbReference type="InterPro" id="IPR002575">
    <property type="entry name" value="Aminoglycoside_PTrfase"/>
</dbReference>
<organism evidence="2 3">
    <name type="scientific">Rothia santali</name>
    <dbReference type="NCBI Taxonomy" id="2949643"/>
    <lineage>
        <taxon>Bacteria</taxon>
        <taxon>Bacillati</taxon>
        <taxon>Actinomycetota</taxon>
        <taxon>Actinomycetes</taxon>
        <taxon>Micrococcales</taxon>
        <taxon>Micrococcaceae</taxon>
        <taxon>Rothia</taxon>
    </lineage>
</organism>
<dbReference type="InterPro" id="IPR051678">
    <property type="entry name" value="AGP_Transferase"/>
</dbReference>
<accession>A0A9X2HF32</accession>
<protein>
    <submittedName>
        <fullName evidence="2">Phosphotransferase</fullName>
    </submittedName>
</protein>
<dbReference type="Gene3D" id="3.90.1200.10">
    <property type="match status" value="1"/>
</dbReference>
<dbReference type="AlphaFoldDB" id="A0A9X2HF32"/>
<dbReference type="PANTHER" id="PTHR21310">
    <property type="entry name" value="AMINOGLYCOSIDE PHOSPHOTRANSFERASE-RELATED-RELATED"/>
    <property type="match status" value="1"/>
</dbReference>
<feature type="domain" description="Aminoglycoside phosphotransferase" evidence="1">
    <location>
        <begin position="38"/>
        <end position="254"/>
    </location>
</feature>
<proteinExistence type="predicted"/>
<dbReference type="Pfam" id="PF01636">
    <property type="entry name" value="APH"/>
    <property type="match status" value="1"/>
</dbReference>
<evidence type="ECO:0000313" key="3">
    <source>
        <dbReference type="Proteomes" id="UP001139502"/>
    </source>
</evidence>
<dbReference type="RefSeq" id="WP_254167323.1">
    <property type="nucleotide sequence ID" value="NZ_JANAFB010000028.1"/>
</dbReference>
<reference evidence="2" key="1">
    <citation type="submission" date="2022-06" db="EMBL/GenBank/DDBJ databases">
        <title>Rothia sp. isolated from sandalwood seedling.</title>
        <authorList>
            <person name="Tuikhar N."/>
            <person name="Kirdat K."/>
            <person name="Thorat V."/>
            <person name="Swetha P."/>
            <person name="Padma S."/>
            <person name="Sundararaj R."/>
            <person name="Yadav A."/>
        </authorList>
    </citation>
    <scope>NUCLEOTIDE SEQUENCE</scope>
    <source>
        <strain evidence="2">AR01</strain>
    </source>
</reference>
<dbReference type="InterPro" id="IPR011009">
    <property type="entry name" value="Kinase-like_dom_sf"/>
</dbReference>
<dbReference type="EMBL" id="JANAFB010000028">
    <property type="protein sequence ID" value="MCP3426537.1"/>
    <property type="molecule type" value="Genomic_DNA"/>
</dbReference>
<keyword evidence="3" id="KW-1185">Reference proteome</keyword>
<sequence length="316" mass="35282">MTLTPLTLAALASAGVPGLFPVAAYPHEPDNPEYSSALVVDSARQRWIVRAPENIEASVRLETEHVILHSFSPGLRARLPFQLPTVVGSADRHGLKSFVYPEIPGQIVEIDELVRRSRVVSPEREPLATQIGTALATIHTLPVELVQEADLPFYSWDQCRQRMLAELDHAAGTGKIPSELLRRWEGWLEDESMWRFNPSVIHGDLSEENIVLDGDRMTAIRGWQDMQVADPASDFAWLMSCPDQDLADTILEVYSMQLPHAPDPHLLRRSYLHAEFALAQWLVRAVEQDDRATISEAVSLLETLAEDLRESGALSS</sequence>
<comment type="caution">
    <text evidence="2">The sequence shown here is derived from an EMBL/GenBank/DDBJ whole genome shotgun (WGS) entry which is preliminary data.</text>
</comment>
<dbReference type="PANTHER" id="PTHR21310:SF15">
    <property type="entry name" value="AMINOGLYCOSIDE PHOSPHOTRANSFERASE DOMAIN-CONTAINING PROTEIN"/>
    <property type="match status" value="1"/>
</dbReference>